<evidence type="ECO:0000313" key="1">
    <source>
        <dbReference type="EMBL" id="NER27517.1"/>
    </source>
</evidence>
<reference evidence="1" key="1">
    <citation type="submission" date="2019-11" db="EMBL/GenBank/DDBJ databases">
        <title>Genomic insights into an expanded diversity of filamentous marine cyanobacteria reveals the extraordinary biosynthetic potential of Moorea and Okeania.</title>
        <authorList>
            <person name="Ferreira Leao T."/>
            <person name="Wang M."/>
            <person name="Moss N."/>
            <person name="Da Silva R."/>
            <person name="Sanders J."/>
            <person name="Nurk S."/>
            <person name="Gurevich A."/>
            <person name="Humphrey G."/>
            <person name="Reher R."/>
            <person name="Zhu Q."/>
            <person name="Belda-Ferre P."/>
            <person name="Glukhov E."/>
            <person name="Rex R."/>
            <person name="Dorrestein P.C."/>
            <person name="Knight R."/>
            <person name="Pevzner P."/>
            <person name="Gerwick W.H."/>
            <person name="Gerwick L."/>
        </authorList>
    </citation>
    <scope>NUCLEOTIDE SEQUENCE</scope>
    <source>
        <strain evidence="1">SIO1C4</strain>
    </source>
</reference>
<proteinExistence type="predicted"/>
<organism evidence="1">
    <name type="scientific">Symploca sp. SIO1C4</name>
    <dbReference type="NCBI Taxonomy" id="2607765"/>
    <lineage>
        <taxon>Bacteria</taxon>
        <taxon>Bacillati</taxon>
        <taxon>Cyanobacteriota</taxon>
        <taxon>Cyanophyceae</taxon>
        <taxon>Coleofasciculales</taxon>
        <taxon>Coleofasciculaceae</taxon>
        <taxon>Symploca</taxon>
    </lineage>
</organism>
<dbReference type="AlphaFoldDB" id="A0A6B3N7C9"/>
<sequence>MGRLENSQCSPLLNETVEFHDFWFHCVSPIIDILNIEHRLFTNLKKKS</sequence>
<accession>A0A6B3N7C9</accession>
<comment type="caution">
    <text evidence="1">The sequence shown here is derived from an EMBL/GenBank/DDBJ whole genome shotgun (WGS) entry which is preliminary data.</text>
</comment>
<name>A0A6B3N7C9_9CYAN</name>
<gene>
    <name evidence="1" type="ORF">F6J89_07750</name>
</gene>
<dbReference type="EMBL" id="JAAHFQ010000108">
    <property type="protein sequence ID" value="NER27517.1"/>
    <property type="molecule type" value="Genomic_DNA"/>
</dbReference>
<protein>
    <submittedName>
        <fullName evidence="1">Uncharacterized protein</fullName>
    </submittedName>
</protein>